<evidence type="ECO:0000256" key="1">
    <source>
        <dbReference type="SAM" id="MobiDB-lite"/>
    </source>
</evidence>
<feature type="region of interest" description="Disordered" evidence="1">
    <location>
        <begin position="18"/>
        <end position="361"/>
    </location>
</feature>
<dbReference type="AlphaFoldDB" id="W2SCY6"/>
<feature type="compositionally biased region" description="Low complexity" evidence="1">
    <location>
        <begin position="102"/>
        <end position="113"/>
    </location>
</feature>
<reference evidence="2 3" key="1">
    <citation type="submission" date="2013-03" db="EMBL/GenBank/DDBJ databases">
        <title>The Genome Sequence of Phialophora europaea CBS 101466.</title>
        <authorList>
            <consortium name="The Broad Institute Genomics Platform"/>
            <person name="Cuomo C."/>
            <person name="de Hoog S."/>
            <person name="Gorbushina A."/>
            <person name="Walker B."/>
            <person name="Young S.K."/>
            <person name="Zeng Q."/>
            <person name="Gargeya S."/>
            <person name="Fitzgerald M."/>
            <person name="Haas B."/>
            <person name="Abouelleil A."/>
            <person name="Allen A.W."/>
            <person name="Alvarado L."/>
            <person name="Arachchi H.M."/>
            <person name="Berlin A.M."/>
            <person name="Chapman S.B."/>
            <person name="Gainer-Dewar J."/>
            <person name="Goldberg J."/>
            <person name="Griggs A."/>
            <person name="Gujja S."/>
            <person name="Hansen M."/>
            <person name="Howarth C."/>
            <person name="Imamovic A."/>
            <person name="Ireland A."/>
            <person name="Larimer J."/>
            <person name="McCowan C."/>
            <person name="Murphy C."/>
            <person name="Pearson M."/>
            <person name="Poon T.W."/>
            <person name="Priest M."/>
            <person name="Roberts A."/>
            <person name="Saif S."/>
            <person name="Shea T."/>
            <person name="Sisk P."/>
            <person name="Sykes S."/>
            <person name="Wortman J."/>
            <person name="Nusbaum C."/>
            <person name="Birren B."/>
        </authorList>
    </citation>
    <scope>NUCLEOTIDE SEQUENCE [LARGE SCALE GENOMIC DNA]</scope>
    <source>
        <strain evidence="2 3">CBS 101466</strain>
    </source>
</reference>
<dbReference type="STRING" id="1220924.W2SCY6"/>
<dbReference type="HOGENOM" id="CLU_735689_0_0_1"/>
<sequence length="376" mass="42240">MVIFGGLEIVAAGYVLHELGKDEEKGRATEEARRRRRRHDSHSHHRRDSDSRPRPPRPSQHSLAPPMMPPPRPNSAPPQQPAFQQHGPPPPGWVPGPPRPPQLQQQQHSQYQQPGPPHPQTWPNQGQPPQPRPNTQPPPQLGPNSPMYKPADFPPNPHALGPQVQLHPPQHGPPPPYQQQQQHTPPPRPGQLQSRPTMHYDTKTGKWQSNMLPPDMQRSPSAPPPQSEGRTRTQSGSNNNVLPPSRLREGRRAYSSGSWSPGSDESESESESDDADLAYGRLPGRRKRGERRWSARAEEREGQMAKVASYERQRPVQQQQQQVGPVELRAEDDWYARRREERVGSGAGPRERAGTAPPVAMMGALELDGRQRYELP</sequence>
<dbReference type="OrthoDB" id="4159513at2759"/>
<feature type="compositionally biased region" description="Pro residues" evidence="1">
    <location>
        <begin position="114"/>
        <end position="141"/>
    </location>
</feature>
<evidence type="ECO:0000313" key="3">
    <source>
        <dbReference type="Proteomes" id="UP000030752"/>
    </source>
</evidence>
<feature type="compositionally biased region" description="Pro residues" evidence="1">
    <location>
        <begin position="87"/>
        <end position="101"/>
    </location>
</feature>
<dbReference type="GeneID" id="19968116"/>
<dbReference type="InParanoid" id="W2SCY6"/>
<dbReference type="Proteomes" id="UP000030752">
    <property type="component" value="Unassembled WGS sequence"/>
</dbReference>
<feature type="compositionally biased region" description="Polar residues" evidence="1">
    <location>
        <begin position="232"/>
        <end position="242"/>
    </location>
</feature>
<feature type="compositionally biased region" description="Low complexity" evidence="1">
    <location>
        <begin position="315"/>
        <end position="326"/>
    </location>
</feature>
<gene>
    <name evidence="2" type="ORF">HMPREF1541_00777</name>
</gene>
<feature type="compositionally biased region" description="Basic and acidic residues" evidence="1">
    <location>
        <begin position="291"/>
        <end position="314"/>
    </location>
</feature>
<protein>
    <submittedName>
        <fullName evidence="2">Uncharacterized protein</fullName>
    </submittedName>
</protein>
<feature type="compositionally biased region" description="Pro residues" evidence="1">
    <location>
        <begin position="66"/>
        <end position="80"/>
    </location>
</feature>
<proteinExistence type="predicted"/>
<organism evidence="2 3">
    <name type="scientific">Cyphellophora europaea (strain CBS 101466)</name>
    <name type="common">Phialophora europaea</name>
    <dbReference type="NCBI Taxonomy" id="1220924"/>
    <lineage>
        <taxon>Eukaryota</taxon>
        <taxon>Fungi</taxon>
        <taxon>Dikarya</taxon>
        <taxon>Ascomycota</taxon>
        <taxon>Pezizomycotina</taxon>
        <taxon>Eurotiomycetes</taxon>
        <taxon>Chaetothyriomycetidae</taxon>
        <taxon>Chaetothyriales</taxon>
        <taxon>Cyphellophoraceae</taxon>
        <taxon>Cyphellophora</taxon>
    </lineage>
</organism>
<name>W2SCY6_CYPE1</name>
<feature type="compositionally biased region" description="Basic and acidic residues" evidence="1">
    <location>
        <begin position="18"/>
        <end position="33"/>
    </location>
</feature>
<dbReference type="EMBL" id="KB822711">
    <property type="protein sequence ID" value="ETN46591.1"/>
    <property type="molecule type" value="Genomic_DNA"/>
</dbReference>
<dbReference type="RefSeq" id="XP_008711303.1">
    <property type="nucleotide sequence ID" value="XM_008713081.1"/>
</dbReference>
<keyword evidence="3" id="KW-1185">Reference proteome</keyword>
<feature type="compositionally biased region" description="Basic and acidic residues" evidence="1">
    <location>
        <begin position="328"/>
        <end position="353"/>
    </location>
</feature>
<dbReference type="eggNOG" id="ENOG502RN7B">
    <property type="taxonomic scope" value="Eukaryota"/>
</dbReference>
<feature type="compositionally biased region" description="Acidic residues" evidence="1">
    <location>
        <begin position="264"/>
        <end position="276"/>
    </location>
</feature>
<dbReference type="VEuPathDB" id="FungiDB:HMPREF1541_00777"/>
<accession>W2SCY6</accession>
<feature type="compositionally biased region" description="Basic residues" evidence="1">
    <location>
        <begin position="34"/>
        <end position="46"/>
    </location>
</feature>
<evidence type="ECO:0000313" key="2">
    <source>
        <dbReference type="EMBL" id="ETN46591.1"/>
    </source>
</evidence>